<dbReference type="RefSeq" id="XP_007399275.1">
    <property type="nucleotide sequence ID" value="XM_007399213.1"/>
</dbReference>
<dbReference type="GeneID" id="18919699"/>
<dbReference type="GO" id="GO:0016491">
    <property type="term" value="F:oxidoreductase activity"/>
    <property type="evidence" value="ECO:0007669"/>
    <property type="project" value="UniProtKB-KW"/>
</dbReference>
<dbReference type="Proteomes" id="UP000008370">
    <property type="component" value="Unassembled WGS sequence"/>
</dbReference>
<evidence type="ECO:0000256" key="3">
    <source>
        <dbReference type="ARBA" id="ARBA00023002"/>
    </source>
</evidence>
<dbReference type="PANTHER" id="PTHR43976:SF16">
    <property type="entry name" value="SHORT-CHAIN DEHYDROGENASE_REDUCTASE FAMILY PROTEIN"/>
    <property type="match status" value="1"/>
</dbReference>
<dbReference type="Gene3D" id="3.40.50.720">
    <property type="entry name" value="NAD(P)-binding Rossmann-like Domain"/>
    <property type="match status" value="1"/>
</dbReference>
<dbReference type="EMBL" id="JH930476">
    <property type="protein sequence ID" value="EKM52032.1"/>
    <property type="molecule type" value="Genomic_DNA"/>
</dbReference>
<dbReference type="AlphaFoldDB" id="K5WNY0"/>
<gene>
    <name evidence="5" type="ORF">PHACADRAFT_31811</name>
</gene>
<dbReference type="HOGENOM" id="CLU_010194_2_9_1"/>
<reference evidence="5 6" key="1">
    <citation type="journal article" date="2012" name="BMC Genomics">
        <title>Comparative genomics of the white-rot fungi, Phanerochaete carnosa and P. chrysosporium, to elucidate the genetic basis of the distinct wood types they colonize.</title>
        <authorList>
            <person name="Suzuki H."/>
            <person name="MacDonald J."/>
            <person name="Syed K."/>
            <person name="Salamov A."/>
            <person name="Hori C."/>
            <person name="Aerts A."/>
            <person name="Henrissat B."/>
            <person name="Wiebenga A."/>
            <person name="vanKuyk P.A."/>
            <person name="Barry K."/>
            <person name="Lindquist E."/>
            <person name="LaButti K."/>
            <person name="Lapidus A."/>
            <person name="Lucas S."/>
            <person name="Coutinho P."/>
            <person name="Gong Y."/>
            <person name="Samejima M."/>
            <person name="Mahadevan R."/>
            <person name="Abou-Zaid M."/>
            <person name="de Vries R.P."/>
            <person name="Igarashi K."/>
            <person name="Yadav J.S."/>
            <person name="Grigoriev I.V."/>
            <person name="Master E.R."/>
        </authorList>
    </citation>
    <scope>NUCLEOTIDE SEQUENCE [LARGE SCALE GENOMIC DNA]</scope>
    <source>
        <strain evidence="5 6">HHB-10118-sp</strain>
    </source>
</reference>
<evidence type="ECO:0000256" key="2">
    <source>
        <dbReference type="ARBA" id="ARBA00022857"/>
    </source>
</evidence>
<dbReference type="PROSITE" id="PS00061">
    <property type="entry name" value="ADH_SHORT"/>
    <property type="match status" value="1"/>
</dbReference>
<dbReference type="OrthoDB" id="1274115at2759"/>
<dbReference type="Pfam" id="PF00106">
    <property type="entry name" value="adh_short"/>
    <property type="match status" value="1"/>
</dbReference>
<sequence length="288" mass="31711">MSSPRVWLVTGSSSGFGLAICKLALTKGDKVVATLRKPSDIDELASEYSSDVLLVVEVDVTRPEDVTNAFQKAKERFGKVDVVFNNAATSLIGEVEAIPDADARRIMEVNFWGATTVSKEAVRFFREENLPGVGGLLLNISSDQGHVSVPCLAHYCAAKHALEGLTEALSYELDPKWNIRICLVVPGGFRSEIRAKALTVPVHSAYSAVESIQQIRKFLNMTWDPSRPMRIGDVGKAAERIYEASALEALPMRLFLGEDCVRRVRGKLQKVTENLDGFEKWSQGLLED</sequence>
<dbReference type="FunCoup" id="K5WNY0">
    <property type="interactions" value="286"/>
</dbReference>
<protein>
    <submittedName>
        <fullName evidence="5">Uncharacterized protein</fullName>
    </submittedName>
</protein>
<keyword evidence="6" id="KW-1185">Reference proteome</keyword>
<dbReference type="InterPro" id="IPR051911">
    <property type="entry name" value="SDR_oxidoreductase"/>
</dbReference>
<keyword evidence="2" id="KW-0521">NADP</keyword>
<proteinExistence type="inferred from homology"/>
<evidence type="ECO:0000256" key="1">
    <source>
        <dbReference type="ARBA" id="ARBA00006484"/>
    </source>
</evidence>
<name>K5WNY0_PHACS</name>
<dbReference type="PRINTS" id="PR00081">
    <property type="entry name" value="GDHRDH"/>
</dbReference>
<dbReference type="InterPro" id="IPR020904">
    <property type="entry name" value="Sc_DH/Rdtase_CS"/>
</dbReference>
<dbReference type="PANTHER" id="PTHR43976">
    <property type="entry name" value="SHORT CHAIN DEHYDROGENASE"/>
    <property type="match status" value="1"/>
</dbReference>
<dbReference type="KEGG" id="pco:PHACADRAFT_31811"/>
<dbReference type="InterPro" id="IPR036291">
    <property type="entry name" value="NAD(P)-bd_dom_sf"/>
</dbReference>
<dbReference type="PRINTS" id="PR00080">
    <property type="entry name" value="SDRFAMILY"/>
</dbReference>
<dbReference type="InterPro" id="IPR002347">
    <property type="entry name" value="SDR_fam"/>
</dbReference>
<evidence type="ECO:0000313" key="6">
    <source>
        <dbReference type="Proteomes" id="UP000008370"/>
    </source>
</evidence>
<dbReference type="SUPFAM" id="SSF51735">
    <property type="entry name" value="NAD(P)-binding Rossmann-fold domains"/>
    <property type="match status" value="1"/>
</dbReference>
<dbReference type="InParanoid" id="K5WNY0"/>
<keyword evidence="3" id="KW-0560">Oxidoreductase</keyword>
<accession>K5WNY0</accession>
<organism evidence="5 6">
    <name type="scientific">Phanerochaete carnosa (strain HHB-10118-sp)</name>
    <name type="common">White-rot fungus</name>
    <name type="synonym">Peniophora carnosa</name>
    <dbReference type="NCBI Taxonomy" id="650164"/>
    <lineage>
        <taxon>Eukaryota</taxon>
        <taxon>Fungi</taxon>
        <taxon>Dikarya</taxon>
        <taxon>Basidiomycota</taxon>
        <taxon>Agaricomycotina</taxon>
        <taxon>Agaricomycetes</taxon>
        <taxon>Polyporales</taxon>
        <taxon>Phanerochaetaceae</taxon>
        <taxon>Phanerochaete</taxon>
    </lineage>
</organism>
<comment type="similarity">
    <text evidence="1 4">Belongs to the short-chain dehydrogenases/reductases (SDR) family.</text>
</comment>
<evidence type="ECO:0000313" key="5">
    <source>
        <dbReference type="EMBL" id="EKM52032.1"/>
    </source>
</evidence>
<evidence type="ECO:0000256" key="4">
    <source>
        <dbReference type="RuleBase" id="RU000363"/>
    </source>
</evidence>